<dbReference type="EMBL" id="OZ035842">
    <property type="protein sequence ID" value="CAL1595925.1"/>
    <property type="molecule type" value="Genomic_DNA"/>
</dbReference>
<reference evidence="1 2" key="1">
    <citation type="submission" date="2024-04" db="EMBL/GenBank/DDBJ databases">
        <authorList>
            <person name="Waldvogel A.-M."/>
            <person name="Schoenle A."/>
        </authorList>
    </citation>
    <scope>NUCLEOTIDE SEQUENCE [LARGE SCALE GENOMIC DNA]</scope>
</reference>
<accession>A0AAV2L0V4</accession>
<keyword evidence="2" id="KW-1185">Reference proteome</keyword>
<dbReference type="Proteomes" id="UP001497482">
    <property type="component" value="Chromosome 20"/>
</dbReference>
<gene>
    <name evidence="1" type="ORF">KC01_LOCUS24649</name>
</gene>
<evidence type="ECO:0000313" key="2">
    <source>
        <dbReference type="Proteomes" id="UP001497482"/>
    </source>
</evidence>
<sequence length="76" mass="8778">MKMRKCTQVWFRRSDDDGGSAHRSGSGAVMMMRKCTQVWFRRSDEEEGVFKLNRRTMSSPPAGVKSLQPWPLLKCL</sequence>
<evidence type="ECO:0000313" key="1">
    <source>
        <dbReference type="EMBL" id="CAL1595925.1"/>
    </source>
</evidence>
<organism evidence="1 2">
    <name type="scientific">Knipowitschia caucasica</name>
    <name type="common">Caucasian dwarf goby</name>
    <name type="synonym">Pomatoschistus caucasicus</name>
    <dbReference type="NCBI Taxonomy" id="637954"/>
    <lineage>
        <taxon>Eukaryota</taxon>
        <taxon>Metazoa</taxon>
        <taxon>Chordata</taxon>
        <taxon>Craniata</taxon>
        <taxon>Vertebrata</taxon>
        <taxon>Euteleostomi</taxon>
        <taxon>Actinopterygii</taxon>
        <taxon>Neopterygii</taxon>
        <taxon>Teleostei</taxon>
        <taxon>Neoteleostei</taxon>
        <taxon>Acanthomorphata</taxon>
        <taxon>Gobiaria</taxon>
        <taxon>Gobiiformes</taxon>
        <taxon>Gobioidei</taxon>
        <taxon>Gobiidae</taxon>
        <taxon>Gobiinae</taxon>
        <taxon>Knipowitschia</taxon>
    </lineage>
</organism>
<name>A0AAV2L0V4_KNICA</name>
<proteinExistence type="predicted"/>
<protein>
    <submittedName>
        <fullName evidence="1">Uncharacterized protein</fullName>
    </submittedName>
</protein>
<dbReference type="AlphaFoldDB" id="A0AAV2L0V4"/>